<evidence type="ECO:0008006" key="4">
    <source>
        <dbReference type="Google" id="ProtNLM"/>
    </source>
</evidence>
<organism evidence="2 3">
    <name type="scientific">Staphylococcus cohnii subsp. cohnii</name>
    <dbReference type="NCBI Taxonomy" id="74704"/>
    <lineage>
        <taxon>Bacteria</taxon>
        <taxon>Bacillati</taxon>
        <taxon>Bacillota</taxon>
        <taxon>Bacilli</taxon>
        <taxon>Bacillales</taxon>
        <taxon>Staphylococcaceae</taxon>
        <taxon>Staphylococcus</taxon>
        <taxon>Staphylococcus cohnii species complex</taxon>
    </lineage>
</organism>
<reference evidence="2 3" key="1">
    <citation type="submission" date="2015-03" db="EMBL/GenBank/DDBJ databases">
        <title>Genome Assembly of Staphylococcus cohnii subsp. cohnii strain G22B2.</title>
        <authorList>
            <person name="Nair G."/>
            <person name="Kaur G."/>
            <person name="Khatri I."/>
            <person name="Singh N.K."/>
            <person name="Sathyabama S."/>
            <person name="Maurya S.K."/>
            <person name="Subramanian S."/>
            <person name="Agrewala J.N."/>
            <person name="Mayilraj S."/>
        </authorList>
    </citation>
    <scope>NUCLEOTIDE SEQUENCE [LARGE SCALE GENOMIC DNA]</scope>
    <source>
        <strain evidence="2 3">G22B2</strain>
    </source>
</reference>
<feature type="transmembrane region" description="Helical" evidence="1">
    <location>
        <begin position="72"/>
        <end position="90"/>
    </location>
</feature>
<evidence type="ECO:0000256" key="1">
    <source>
        <dbReference type="SAM" id="Phobius"/>
    </source>
</evidence>
<dbReference type="InterPro" id="IPR002798">
    <property type="entry name" value="SpoIIM-like"/>
</dbReference>
<dbReference type="RefSeq" id="WP_019469911.1">
    <property type="nucleotide sequence ID" value="NZ_BKAS01000002.1"/>
</dbReference>
<keyword evidence="1" id="KW-0472">Membrane</keyword>
<dbReference type="Proteomes" id="UP000034455">
    <property type="component" value="Unassembled WGS sequence"/>
</dbReference>
<protein>
    <recommendedName>
        <fullName evidence="4">Stage II sporulation protein M</fullName>
    </recommendedName>
</protein>
<accession>A0A0M2P1V8</accession>
<keyword evidence="1" id="KW-0812">Transmembrane</keyword>
<keyword evidence="1" id="KW-1133">Transmembrane helix</keyword>
<dbReference type="EMBL" id="LAKJ01000012">
    <property type="protein sequence ID" value="KKI63908.1"/>
    <property type="molecule type" value="Genomic_DNA"/>
</dbReference>
<evidence type="ECO:0000313" key="2">
    <source>
        <dbReference type="EMBL" id="KKI63908.1"/>
    </source>
</evidence>
<dbReference type="AlphaFoldDB" id="A0A0M2P1V8"/>
<feature type="transmembrane region" description="Helical" evidence="1">
    <location>
        <begin position="12"/>
        <end position="34"/>
    </location>
</feature>
<feature type="transmembrane region" description="Helical" evidence="1">
    <location>
        <begin position="97"/>
        <end position="120"/>
    </location>
</feature>
<evidence type="ECO:0000313" key="3">
    <source>
        <dbReference type="Proteomes" id="UP000034455"/>
    </source>
</evidence>
<dbReference type="GeneID" id="58098615"/>
<gene>
    <name evidence="2" type="ORF">UF66_0397</name>
</gene>
<comment type="caution">
    <text evidence="2">The sequence shown here is derived from an EMBL/GenBank/DDBJ whole genome shotgun (WGS) entry which is preliminary data.</text>
</comment>
<dbReference type="PATRIC" id="fig|74704.6.peg.411"/>
<sequence>MLKIQDDAYLKRTLKFLFTTLLIFLITLILAIIFSPSIETLKSATESTHNSVDKARGLQKVWEYILNNGFKVPFQMLILTIIPIPFLYYLNIIKTTVPLGIAFGFVLHFDLYKGSMMIIASTPHSIVEILGFCFIASALFKVNQSIIRKINNIFRKSKKQNLSIKLAILNLLKIYLLIALPLIIIAAFMETYLTDLLLNLLT</sequence>
<dbReference type="Pfam" id="PF01944">
    <property type="entry name" value="SpoIIM"/>
    <property type="match status" value="1"/>
</dbReference>
<name>A0A0M2P1V8_STACC</name>
<feature type="transmembrane region" description="Helical" evidence="1">
    <location>
        <begin position="164"/>
        <end position="189"/>
    </location>
</feature>
<feature type="transmembrane region" description="Helical" evidence="1">
    <location>
        <begin position="126"/>
        <end position="143"/>
    </location>
</feature>
<proteinExistence type="predicted"/>